<protein>
    <recommendedName>
        <fullName evidence="1">Rab-GAP TBC domain-containing protein</fullName>
    </recommendedName>
</protein>
<dbReference type="VEuPathDB" id="TrichDB:TVAGG3_0734620"/>
<dbReference type="KEGG" id="tva:4773488"/>
<accession>A2DVR8</accession>
<reference evidence="2" key="1">
    <citation type="submission" date="2006-10" db="EMBL/GenBank/DDBJ databases">
        <authorList>
            <person name="Amadeo P."/>
            <person name="Zhao Q."/>
            <person name="Wortman J."/>
            <person name="Fraser-Liggett C."/>
            <person name="Carlton J."/>
        </authorList>
    </citation>
    <scope>NUCLEOTIDE SEQUENCE</scope>
    <source>
        <strain evidence="2">G3</strain>
    </source>
</reference>
<feature type="domain" description="Rab-GAP TBC" evidence="1">
    <location>
        <begin position="190"/>
        <end position="409"/>
    </location>
</feature>
<name>A2DVR8_TRIV3</name>
<sequence>MQTSGAFIICIKNGELTFIWKPYHKSDKETESQKELNLPLSSIISFMVNYQEHDKYLLITSKSSIMHQLTFELSSQFIQFMQILTLHQHSRSQKQAPIEDLLSYSIDSYVENDKKYGLYVFEVEIPNIVITPDFFIPGFEEILIPNVKPDILIISQFNIKSNDYTDNPVLFKELQSFSRSQFKESICQRGIGIDDRHLVWPVLFGILPSDPEGFKTVLKARTDEYILIRNQWQNMPRWHFKYCSLIKDAFNTIKVDVKRTHPMDEISNLKDWDSILSSILKTFSIWNLDVRYTQGLNDLALTFLSVFLPYSGTEYTADECEALIFWCFSAFVEFISSGLIAENMLDNQSIELKEIMSIIMQFHPACAEWLNAKGLGDLSFLIASFILAYGRSFEPSSVARIWEALVSVEAPWLFLRYFSASLIILSYQSFAKIPNCSSGKLVSVMDQIFYHQDVGAVIGVSLSMMKKSKNEMQTQMKLRNTIKKQSETTDYFCPISQFSDIYSKYPSMFM</sequence>
<evidence type="ECO:0000313" key="2">
    <source>
        <dbReference type="EMBL" id="EAY15481.1"/>
    </source>
</evidence>
<dbReference type="InParanoid" id="A2DVR8"/>
<dbReference type="InterPro" id="IPR035969">
    <property type="entry name" value="Rab-GAP_TBC_sf"/>
</dbReference>
<dbReference type="PANTHER" id="PTHR22957">
    <property type="entry name" value="TBC1 DOMAIN FAMILY MEMBER GTPASE-ACTIVATING PROTEIN"/>
    <property type="match status" value="1"/>
</dbReference>
<dbReference type="Proteomes" id="UP000001542">
    <property type="component" value="Unassembled WGS sequence"/>
</dbReference>
<dbReference type="OrthoDB" id="10264062at2759"/>
<dbReference type="STRING" id="5722.A2DVR8"/>
<dbReference type="RefSeq" id="XP_001327704.1">
    <property type="nucleotide sequence ID" value="XM_001327669.1"/>
</dbReference>
<keyword evidence="3" id="KW-1185">Reference proteome</keyword>
<reference evidence="2" key="2">
    <citation type="journal article" date="2007" name="Science">
        <title>Draft genome sequence of the sexually transmitted pathogen Trichomonas vaginalis.</title>
        <authorList>
            <person name="Carlton J.M."/>
            <person name="Hirt R.P."/>
            <person name="Silva J.C."/>
            <person name="Delcher A.L."/>
            <person name="Schatz M."/>
            <person name="Zhao Q."/>
            <person name="Wortman J.R."/>
            <person name="Bidwell S.L."/>
            <person name="Alsmark U.C.M."/>
            <person name="Besteiro S."/>
            <person name="Sicheritz-Ponten T."/>
            <person name="Noel C.J."/>
            <person name="Dacks J.B."/>
            <person name="Foster P.G."/>
            <person name="Simillion C."/>
            <person name="Van de Peer Y."/>
            <person name="Miranda-Saavedra D."/>
            <person name="Barton G.J."/>
            <person name="Westrop G.D."/>
            <person name="Mueller S."/>
            <person name="Dessi D."/>
            <person name="Fiori P.L."/>
            <person name="Ren Q."/>
            <person name="Paulsen I."/>
            <person name="Zhang H."/>
            <person name="Bastida-Corcuera F.D."/>
            <person name="Simoes-Barbosa A."/>
            <person name="Brown M.T."/>
            <person name="Hayes R.D."/>
            <person name="Mukherjee M."/>
            <person name="Okumura C.Y."/>
            <person name="Schneider R."/>
            <person name="Smith A.J."/>
            <person name="Vanacova S."/>
            <person name="Villalvazo M."/>
            <person name="Haas B.J."/>
            <person name="Pertea M."/>
            <person name="Feldblyum T.V."/>
            <person name="Utterback T.R."/>
            <person name="Shu C.L."/>
            <person name="Osoegawa K."/>
            <person name="de Jong P.J."/>
            <person name="Hrdy I."/>
            <person name="Horvathova L."/>
            <person name="Zubacova Z."/>
            <person name="Dolezal P."/>
            <person name="Malik S.B."/>
            <person name="Logsdon J.M. Jr."/>
            <person name="Henze K."/>
            <person name="Gupta A."/>
            <person name="Wang C.C."/>
            <person name="Dunne R.L."/>
            <person name="Upcroft J.A."/>
            <person name="Upcroft P."/>
            <person name="White O."/>
            <person name="Salzberg S.L."/>
            <person name="Tang P."/>
            <person name="Chiu C.-H."/>
            <person name="Lee Y.-S."/>
            <person name="Embley T.M."/>
            <person name="Coombs G.H."/>
            <person name="Mottram J.C."/>
            <person name="Tachezy J."/>
            <person name="Fraser-Liggett C.M."/>
            <person name="Johnson P.J."/>
        </authorList>
    </citation>
    <scope>NUCLEOTIDE SEQUENCE [LARGE SCALE GENOMIC DNA]</scope>
    <source>
        <strain evidence="2">G3</strain>
    </source>
</reference>
<dbReference type="SUPFAM" id="SSF47923">
    <property type="entry name" value="Ypt/Rab-GAP domain of gyp1p"/>
    <property type="match status" value="2"/>
</dbReference>
<dbReference type="GO" id="GO:0005096">
    <property type="term" value="F:GTPase activator activity"/>
    <property type="evidence" value="ECO:0000318"/>
    <property type="project" value="GO_Central"/>
</dbReference>
<dbReference type="AlphaFoldDB" id="A2DVR8"/>
<organism evidence="2 3">
    <name type="scientific">Trichomonas vaginalis (strain ATCC PRA-98 / G3)</name>
    <dbReference type="NCBI Taxonomy" id="412133"/>
    <lineage>
        <taxon>Eukaryota</taxon>
        <taxon>Metamonada</taxon>
        <taxon>Parabasalia</taxon>
        <taxon>Trichomonadida</taxon>
        <taxon>Trichomonadidae</taxon>
        <taxon>Trichomonas</taxon>
    </lineage>
</organism>
<dbReference type="InterPro" id="IPR000195">
    <property type="entry name" value="Rab-GAP-TBC_dom"/>
</dbReference>
<dbReference type="SMART" id="SM00164">
    <property type="entry name" value="TBC"/>
    <property type="match status" value="1"/>
</dbReference>
<dbReference type="VEuPathDB" id="TrichDB:TVAG_210110"/>
<dbReference type="Pfam" id="PF00566">
    <property type="entry name" value="RabGAP-TBC"/>
    <property type="match status" value="1"/>
</dbReference>
<evidence type="ECO:0000259" key="1">
    <source>
        <dbReference type="PROSITE" id="PS50086"/>
    </source>
</evidence>
<dbReference type="SMR" id="A2DVR8"/>
<proteinExistence type="predicted"/>
<gene>
    <name evidence="2" type="ORF">TVAG_210110</name>
</gene>
<dbReference type="PROSITE" id="PS50086">
    <property type="entry name" value="TBC_RABGAP"/>
    <property type="match status" value="1"/>
</dbReference>
<dbReference type="PANTHER" id="PTHR22957:SF661">
    <property type="entry name" value="GH16847P"/>
    <property type="match status" value="1"/>
</dbReference>
<dbReference type="Gene3D" id="1.10.472.80">
    <property type="entry name" value="Ypt/Rab-GAP domain of gyp1p, domain 3"/>
    <property type="match status" value="1"/>
</dbReference>
<dbReference type="eggNOG" id="KOG2197">
    <property type="taxonomic scope" value="Eukaryota"/>
</dbReference>
<dbReference type="EMBL" id="DS113255">
    <property type="protein sequence ID" value="EAY15481.1"/>
    <property type="molecule type" value="Genomic_DNA"/>
</dbReference>
<dbReference type="Gene3D" id="1.10.8.270">
    <property type="entry name" value="putative rabgap domain of human tbc1 domain family member 14 like domains"/>
    <property type="match status" value="1"/>
</dbReference>
<dbReference type="FunFam" id="1.10.8.270:FF:000118">
    <property type="entry name" value="TBC domain containing protein"/>
    <property type="match status" value="1"/>
</dbReference>
<dbReference type="FunFam" id="1.10.472.80:FF:000120">
    <property type="entry name" value="TBC domain containing protein"/>
    <property type="match status" value="1"/>
</dbReference>
<evidence type="ECO:0000313" key="3">
    <source>
        <dbReference type="Proteomes" id="UP000001542"/>
    </source>
</evidence>